<proteinExistence type="predicted"/>
<dbReference type="EMBL" id="BSUN01000001">
    <property type="protein sequence ID" value="GMA35198.1"/>
    <property type="molecule type" value="Genomic_DNA"/>
</dbReference>
<evidence type="ECO:0000313" key="1">
    <source>
        <dbReference type="EMBL" id="GMA35198.1"/>
    </source>
</evidence>
<keyword evidence="2" id="KW-1185">Reference proteome</keyword>
<evidence type="ECO:0000313" key="2">
    <source>
        <dbReference type="Proteomes" id="UP001157125"/>
    </source>
</evidence>
<name>A0ABQ6IBH4_9MICO</name>
<sequence>MLEGVAADLALETAELRANEGQVGAHERVEAIDGGHALAAGEDPPAVTRDDIEADDVVAGLAVGHRVGSAGVITDEAAEGRPIGRRGVRAKAQPVRRGRLL</sequence>
<comment type="caution">
    <text evidence="1">The sequence shown here is derived from an EMBL/GenBank/DDBJ whole genome shotgun (WGS) entry which is preliminary data.</text>
</comment>
<gene>
    <name evidence="1" type="ORF">GCM10025876_14020</name>
</gene>
<dbReference type="Proteomes" id="UP001157125">
    <property type="component" value="Unassembled WGS sequence"/>
</dbReference>
<protein>
    <submittedName>
        <fullName evidence="1">Uncharacterized protein</fullName>
    </submittedName>
</protein>
<accession>A0ABQ6IBH4</accession>
<organism evidence="1 2">
    <name type="scientific">Demequina litorisediminis</name>
    <dbReference type="NCBI Taxonomy" id="1849022"/>
    <lineage>
        <taxon>Bacteria</taxon>
        <taxon>Bacillati</taxon>
        <taxon>Actinomycetota</taxon>
        <taxon>Actinomycetes</taxon>
        <taxon>Micrococcales</taxon>
        <taxon>Demequinaceae</taxon>
        <taxon>Demequina</taxon>
    </lineage>
</organism>
<reference evidence="2" key="1">
    <citation type="journal article" date="2019" name="Int. J. Syst. Evol. Microbiol.">
        <title>The Global Catalogue of Microorganisms (GCM) 10K type strain sequencing project: providing services to taxonomists for standard genome sequencing and annotation.</title>
        <authorList>
            <consortium name="The Broad Institute Genomics Platform"/>
            <consortium name="The Broad Institute Genome Sequencing Center for Infectious Disease"/>
            <person name="Wu L."/>
            <person name="Ma J."/>
        </authorList>
    </citation>
    <scope>NUCLEOTIDE SEQUENCE [LARGE SCALE GENOMIC DNA]</scope>
    <source>
        <strain evidence="2">NBRC 112299</strain>
    </source>
</reference>